<dbReference type="SUPFAM" id="SSF53187">
    <property type="entry name" value="Zn-dependent exopeptidases"/>
    <property type="match status" value="1"/>
</dbReference>
<dbReference type="Gene3D" id="3.40.630.40">
    <property type="entry name" value="Zn-dependent exopeptidases"/>
    <property type="match status" value="1"/>
</dbReference>
<dbReference type="GO" id="GO:0009253">
    <property type="term" value="P:peptidoglycan catabolic process"/>
    <property type="evidence" value="ECO:0007669"/>
    <property type="project" value="InterPro"/>
</dbReference>
<dbReference type="EMBL" id="BK016015">
    <property type="protein sequence ID" value="DAF89649.1"/>
    <property type="molecule type" value="Genomic_DNA"/>
</dbReference>
<proteinExistence type="predicted"/>
<dbReference type="Pfam" id="PF01520">
    <property type="entry name" value="Amidase_3"/>
    <property type="match status" value="1"/>
</dbReference>
<reference evidence="3" key="1">
    <citation type="journal article" date="2021" name="Proc. Natl. Acad. Sci. U.S.A.">
        <title>A Catalog of Tens of Thousands of Viruses from Human Metagenomes Reveals Hidden Associations with Chronic Diseases.</title>
        <authorList>
            <person name="Tisza M.J."/>
            <person name="Buck C.B."/>
        </authorList>
    </citation>
    <scope>NUCLEOTIDE SEQUENCE</scope>
    <source>
        <strain evidence="3">CtCS019</strain>
    </source>
</reference>
<dbReference type="SMART" id="SM00646">
    <property type="entry name" value="Ami_3"/>
    <property type="match status" value="1"/>
</dbReference>
<dbReference type="InterPro" id="IPR002508">
    <property type="entry name" value="MurNAc-LAA_cat"/>
</dbReference>
<dbReference type="InterPro" id="IPR050695">
    <property type="entry name" value="N-acetylmuramoyl_amidase_3"/>
</dbReference>
<feature type="domain" description="MurNAc-LAA" evidence="2">
    <location>
        <begin position="120"/>
        <end position="242"/>
    </location>
</feature>
<dbReference type="PANTHER" id="PTHR30404:SF0">
    <property type="entry name" value="N-ACETYLMURAMOYL-L-ALANINE AMIDASE AMIC"/>
    <property type="match status" value="1"/>
</dbReference>
<sequence>MRTVQIMPVPTQTLSSHTTTSRPTFINGLIRKYNICVKLYAHLYNILSKLYIMVKILIDNGHGVNTKGKQSPDGRLREYAFAREIAKRVESCLKCKGYDVERIVPEDYDISLSIRCKRVNDICRKVGAKNVLVVSIHSNAAGCNGKWYSARGFSAHVGLNASSNSKKLAACLWDKAIELGLKGNRAVPNDRYIPQDLAICRNTLCPAVLTENLFYDNKEDLELLLSEDGKTAITKLHVDGIIDYINNVLR</sequence>
<keyword evidence="1 3" id="KW-0378">Hydrolase</keyword>
<dbReference type="PANTHER" id="PTHR30404">
    <property type="entry name" value="N-ACETYLMURAMOYL-L-ALANINE AMIDASE"/>
    <property type="match status" value="1"/>
</dbReference>
<protein>
    <submittedName>
        <fullName evidence="3">Cell wall hydrolase autolysin</fullName>
    </submittedName>
</protein>
<organism evidence="3">
    <name type="scientific">Siphoviridae sp. ctCS019</name>
    <dbReference type="NCBI Taxonomy" id="2825378"/>
    <lineage>
        <taxon>Viruses</taxon>
        <taxon>Duplodnaviria</taxon>
        <taxon>Heunggongvirae</taxon>
        <taxon>Uroviricota</taxon>
        <taxon>Caudoviricetes</taxon>
    </lineage>
</organism>
<evidence type="ECO:0000313" key="3">
    <source>
        <dbReference type="EMBL" id="DAF89649.1"/>
    </source>
</evidence>
<evidence type="ECO:0000259" key="2">
    <source>
        <dbReference type="SMART" id="SM00646"/>
    </source>
</evidence>
<accession>A0A8S5U5A1</accession>
<name>A0A8S5U5A1_9CAUD</name>
<dbReference type="GO" id="GO:0008745">
    <property type="term" value="F:N-acetylmuramoyl-L-alanine amidase activity"/>
    <property type="evidence" value="ECO:0007669"/>
    <property type="project" value="InterPro"/>
</dbReference>
<dbReference type="CDD" id="cd02696">
    <property type="entry name" value="MurNAc-LAA"/>
    <property type="match status" value="1"/>
</dbReference>
<evidence type="ECO:0000256" key="1">
    <source>
        <dbReference type="ARBA" id="ARBA00022801"/>
    </source>
</evidence>